<sequence length="66" mass="7878">MNYEELAGKMTLLVEKYIPERSDLIKLINEDNDSVKYILAEIDRNKNQNYETSDLELLKEIAYYFL</sequence>
<reference evidence="1 2" key="2">
    <citation type="submission" date="2020-03" db="EMBL/GenBank/DDBJ databases">
        <title>Investigating the evolutionary divergence of the Butyrivibrio group.</title>
        <authorList>
            <person name="Skvortsov T."/>
            <person name="Santos F.G."/>
            <person name="Ting K.S."/>
            <person name="Creevey C.J."/>
        </authorList>
    </citation>
    <scope>NUCLEOTIDE SEQUENCE [LARGE SCALE GENOMIC DNA]</scope>
    <source>
        <strain evidence="1 2">MZ8</strain>
    </source>
</reference>
<name>A0A6M0LJ38_PSEXY</name>
<protein>
    <submittedName>
        <fullName evidence="1">Uncharacterized protein</fullName>
    </submittedName>
</protein>
<dbReference type="Proteomes" id="UP000473091">
    <property type="component" value="Unassembled WGS sequence"/>
</dbReference>
<dbReference type="RefSeq" id="WP_143096672.1">
    <property type="nucleotide sequence ID" value="NZ_VTVE01000004.1"/>
</dbReference>
<proteinExistence type="predicted"/>
<organism evidence="1 2">
    <name type="scientific">Pseudobutyrivibrio xylanivorans</name>
    <dbReference type="NCBI Taxonomy" id="185007"/>
    <lineage>
        <taxon>Bacteria</taxon>
        <taxon>Bacillati</taxon>
        <taxon>Bacillota</taxon>
        <taxon>Clostridia</taxon>
        <taxon>Lachnospirales</taxon>
        <taxon>Lachnospiraceae</taxon>
        <taxon>Pseudobutyrivibrio</taxon>
    </lineage>
</organism>
<gene>
    <name evidence="1" type="ORF">F0Q01_11350</name>
</gene>
<evidence type="ECO:0000313" key="1">
    <source>
        <dbReference type="EMBL" id="NEX02474.1"/>
    </source>
</evidence>
<evidence type="ECO:0000313" key="2">
    <source>
        <dbReference type="Proteomes" id="UP000473091"/>
    </source>
</evidence>
<dbReference type="EMBL" id="VTVE01000004">
    <property type="protein sequence ID" value="NEX02474.1"/>
    <property type="molecule type" value="Genomic_DNA"/>
</dbReference>
<comment type="caution">
    <text evidence="1">The sequence shown here is derived from an EMBL/GenBank/DDBJ whole genome shotgun (WGS) entry which is preliminary data.</text>
</comment>
<dbReference type="AlphaFoldDB" id="A0A6M0LJ38"/>
<accession>A0A6M0LJ38</accession>
<reference evidence="1 2" key="1">
    <citation type="submission" date="2019-09" db="EMBL/GenBank/DDBJ databases">
        <authorList>
            <person name="Pidcock S.E."/>
            <person name="Huws S.A."/>
        </authorList>
    </citation>
    <scope>NUCLEOTIDE SEQUENCE [LARGE SCALE GENOMIC DNA]</scope>
    <source>
        <strain evidence="1 2">MZ8</strain>
    </source>
</reference>